<protein>
    <submittedName>
        <fullName evidence="4">EGF-like domain-containing protein</fullName>
    </submittedName>
</protein>
<keyword evidence="2" id="KW-0732">Signal</keyword>
<evidence type="ECO:0000256" key="2">
    <source>
        <dbReference type="SAM" id="SignalP"/>
    </source>
</evidence>
<evidence type="ECO:0000256" key="1">
    <source>
        <dbReference type="SAM" id="Phobius"/>
    </source>
</evidence>
<proteinExistence type="predicted"/>
<accession>A0A914XG39</accession>
<name>A0A914XG39_9BILA</name>
<dbReference type="AlphaFoldDB" id="A0A914XG39"/>
<feature type="signal peptide" evidence="2">
    <location>
        <begin position="1"/>
        <end position="26"/>
    </location>
</feature>
<feature type="chain" id="PRO_5038078340" evidence="2">
    <location>
        <begin position="27"/>
        <end position="303"/>
    </location>
</feature>
<keyword evidence="1" id="KW-0472">Membrane</keyword>
<dbReference type="WBParaSite" id="PSAMB.scaffold7900size6918.g30709.t1">
    <property type="protein sequence ID" value="PSAMB.scaffold7900size6918.g30709.t1"/>
    <property type="gene ID" value="PSAMB.scaffold7900size6918.g30709"/>
</dbReference>
<feature type="transmembrane region" description="Helical" evidence="1">
    <location>
        <begin position="230"/>
        <end position="251"/>
    </location>
</feature>
<keyword evidence="3" id="KW-1185">Reference proteome</keyword>
<evidence type="ECO:0000313" key="3">
    <source>
        <dbReference type="Proteomes" id="UP000887566"/>
    </source>
</evidence>
<dbReference type="Proteomes" id="UP000887566">
    <property type="component" value="Unplaced"/>
</dbReference>
<keyword evidence="1" id="KW-1133">Transmembrane helix</keyword>
<organism evidence="3 4">
    <name type="scientific">Plectus sambesii</name>
    <dbReference type="NCBI Taxonomy" id="2011161"/>
    <lineage>
        <taxon>Eukaryota</taxon>
        <taxon>Metazoa</taxon>
        <taxon>Ecdysozoa</taxon>
        <taxon>Nematoda</taxon>
        <taxon>Chromadorea</taxon>
        <taxon>Plectida</taxon>
        <taxon>Plectina</taxon>
        <taxon>Plectoidea</taxon>
        <taxon>Plectidae</taxon>
        <taxon>Plectus</taxon>
    </lineage>
</organism>
<sequence>MAKFIDQRSNVAPTVLLLLLVTIASAQSLLEGCGCDLKNRLCDLTTSCERGVWTTARKFDSTTDMIKYGFCDCETGWSGNVCEYPSAEYESPENACTMNYGRWNGDFCRCSEDTFGRYCQFRLISMQEQNKKCTCGHQRSHLNHDQYLCQNITIRQNPASIAQIRVLANAQPVIIQPPEADHPATSPGLATNQSFAVHNKSTNLSLSAERGEERNIVEHYELASASPINAWIPICITFMLIAIILCITYIVKVKFCGKRSSPSPTISSPIELTPTQLATAIAITTLTHVKESPPPSYESLEMT</sequence>
<reference evidence="4" key="1">
    <citation type="submission" date="2022-11" db="UniProtKB">
        <authorList>
            <consortium name="WormBaseParasite"/>
        </authorList>
    </citation>
    <scope>IDENTIFICATION</scope>
</reference>
<keyword evidence="1" id="KW-0812">Transmembrane</keyword>
<evidence type="ECO:0000313" key="4">
    <source>
        <dbReference type="WBParaSite" id="PSAMB.scaffold7900size6918.g30709.t1"/>
    </source>
</evidence>